<dbReference type="InterPro" id="IPR000944">
    <property type="entry name" value="Tscrpt_reg_Rrf2"/>
</dbReference>
<dbReference type="InterPro" id="IPR036388">
    <property type="entry name" value="WH-like_DNA-bd_sf"/>
</dbReference>
<dbReference type="RefSeq" id="WP_182167856.1">
    <property type="nucleotide sequence ID" value="NZ_JACFXV010000065.1"/>
</dbReference>
<keyword evidence="1" id="KW-0238">DNA-binding</keyword>
<sequence>MRLSQASDFSLRVLLLLGQSETAQTVESVSRRLGLARSHVMKIVAKLGRLGLVETNRGRGGGIRLGRPADQIRVGDVVRKMEPDLGVVDCLREGGSCAFLPACALRPAMRKASEAFLESLNEQTLAALLSKTQVLGEIPPEIRRQ</sequence>
<dbReference type="AlphaFoldDB" id="A0A839AIR7"/>
<protein>
    <submittedName>
        <fullName evidence="2">Rrf2 family transcriptional regulator</fullName>
    </submittedName>
</protein>
<dbReference type="Pfam" id="PF02082">
    <property type="entry name" value="Rrf2"/>
    <property type="match status" value="1"/>
</dbReference>
<dbReference type="GO" id="GO:0003700">
    <property type="term" value="F:DNA-binding transcription factor activity"/>
    <property type="evidence" value="ECO:0007669"/>
    <property type="project" value="TreeGrafter"/>
</dbReference>
<dbReference type="GO" id="GO:0005829">
    <property type="term" value="C:cytosol"/>
    <property type="evidence" value="ECO:0007669"/>
    <property type="project" value="TreeGrafter"/>
</dbReference>
<dbReference type="GO" id="GO:0003677">
    <property type="term" value="F:DNA binding"/>
    <property type="evidence" value="ECO:0007669"/>
    <property type="project" value="UniProtKB-KW"/>
</dbReference>
<dbReference type="EMBL" id="JACFXV010000065">
    <property type="protein sequence ID" value="MBA5779025.1"/>
    <property type="molecule type" value="Genomic_DNA"/>
</dbReference>
<dbReference type="PANTHER" id="PTHR33221">
    <property type="entry name" value="WINGED HELIX-TURN-HELIX TRANSCRIPTIONAL REGULATOR, RRF2 FAMILY"/>
    <property type="match status" value="1"/>
</dbReference>
<evidence type="ECO:0000256" key="1">
    <source>
        <dbReference type="ARBA" id="ARBA00023125"/>
    </source>
</evidence>
<keyword evidence="3" id="KW-1185">Reference proteome</keyword>
<dbReference type="NCBIfam" id="TIGR00738">
    <property type="entry name" value="rrf2_super"/>
    <property type="match status" value="1"/>
</dbReference>
<reference evidence="2 3" key="1">
    <citation type="submission" date="2020-07" db="EMBL/GenBank/DDBJ databases">
        <title>Stappia sp., F7233, whole genome shotgun sequencing project.</title>
        <authorList>
            <person name="Jiang S."/>
            <person name="Liu Z.W."/>
            <person name="Du Z.J."/>
        </authorList>
    </citation>
    <scope>NUCLEOTIDE SEQUENCE [LARGE SCALE GENOMIC DNA]</scope>
    <source>
        <strain evidence="2 3">F7233</strain>
    </source>
</reference>
<evidence type="ECO:0000313" key="3">
    <source>
        <dbReference type="Proteomes" id="UP000541109"/>
    </source>
</evidence>
<dbReference type="PANTHER" id="PTHR33221:SF4">
    <property type="entry name" value="HTH-TYPE TRANSCRIPTIONAL REPRESSOR NSRR"/>
    <property type="match status" value="1"/>
</dbReference>
<gene>
    <name evidence="2" type="ORF">H2509_18000</name>
</gene>
<dbReference type="Proteomes" id="UP000541109">
    <property type="component" value="Unassembled WGS sequence"/>
</dbReference>
<organism evidence="2 3">
    <name type="scientific">Stappia albiluteola</name>
    <dbReference type="NCBI Taxonomy" id="2758565"/>
    <lineage>
        <taxon>Bacteria</taxon>
        <taxon>Pseudomonadati</taxon>
        <taxon>Pseudomonadota</taxon>
        <taxon>Alphaproteobacteria</taxon>
        <taxon>Hyphomicrobiales</taxon>
        <taxon>Stappiaceae</taxon>
        <taxon>Stappia</taxon>
    </lineage>
</organism>
<dbReference type="InterPro" id="IPR036390">
    <property type="entry name" value="WH_DNA-bd_sf"/>
</dbReference>
<evidence type="ECO:0000313" key="2">
    <source>
        <dbReference type="EMBL" id="MBA5779025.1"/>
    </source>
</evidence>
<dbReference type="PROSITE" id="PS01332">
    <property type="entry name" value="HTH_RRF2_1"/>
    <property type="match status" value="1"/>
</dbReference>
<dbReference type="SUPFAM" id="SSF46785">
    <property type="entry name" value="Winged helix' DNA-binding domain"/>
    <property type="match status" value="1"/>
</dbReference>
<dbReference type="PROSITE" id="PS51197">
    <property type="entry name" value="HTH_RRF2_2"/>
    <property type="match status" value="1"/>
</dbReference>
<dbReference type="InterPro" id="IPR030489">
    <property type="entry name" value="TR_Rrf2-type_CS"/>
</dbReference>
<accession>A0A839AIR7</accession>
<comment type="caution">
    <text evidence="2">The sequence shown here is derived from an EMBL/GenBank/DDBJ whole genome shotgun (WGS) entry which is preliminary data.</text>
</comment>
<dbReference type="Gene3D" id="1.10.10.10">
    <property type="entry name" value="Winged helix-like DNA-binding domain superfamily/Winged helix DNA-binding domain"/>
    <property type="match status" value="1"/>
</dbReference>
<name>A0A839AIR7_9HYPH</name>
<proteinExistence type="predicted"/>